<keyword evidence="3" id="KW-1185">Reference proteome</keyword>
<gene>
    <name evidence="2" type="ORF">LMG31506_05433</name>
</gene>
<dbReference type="InterPro" id="IPR025285">
    <property type="entry name" value="DUF4145"/>
</dbReference>
<dbReference type="EMBL" id="CAJPUY010000025">
    <property type="protein sequence ID" value="CAG2155517.1"/>
    <property type="molecule type" value="Genomic_DNA"/>
</dbReference>
<evidence type="ECO:0000259" key="1">
    <source>
        <dbReference type="Pfam" id="PF13643"/>
    </source>
</evidence>
<dbReference type="Proteomes" id="UP000672934">
    <property type="component" value="Unassembled WGS sequence"/>
</dbReference>
<evidence type="ECO:0000313" key="3">
    <source>
        <dbReference type="Proteomes" id="UP000672934"/>
    </source>
</evidence>
<proteinExistence type="predicted"/>
<comment type="caution">
    <text evidence="2">The sequence shown here is derived from an EMBL/GenBank/DDBJ whole genome shotgun (WGS) entry which is preliminary data.</text>
</comment>
<sequence length="225" mass="25010">MSRPATQVLWTHCNECGHETKHEVVHNAERRRTYDNDQYSVEVGSTWTVLQCGGCEEVSMRRVDWCSDDDPQDGPNTPTFFPARVSRRKPVWLGRYDVPSADVDILEEIYKALHADSRRLAMMGARALFDVVITRTVGDQGSFAKGLDELVNSDLISKRDRGIIEAAIEAGHAAIHRGHQPTSDDVNVVIDIAERLIHAEVLQAQASALAASTPPRKRASAKKKL</sequence>
<organism evidence="2 3">
    <name type="scientific">Cupriavidus yeoncheonensis</name>
    <dbReference type="NCBI Taxonomy" id="1462994"/>
    <lineage>
        <taxon>Bacteria</taxon>
        <taxon>Pseudomonadati</taxon>
        <taxon>Pseudomonadota</taxon>
        <taxon>Betaproteobacteria</taxon>
        <taxon>Burkholderiales</taxon>
        <taxon>Burkholderiaceae</taxon>
        <taxon>Cupriavidus</taxon>
    </lineage>
</organism>
<dbReference type="AlphaFoldDB" id="A0A916IZ46"/>
<reference evidence="2" key="1">
    <citation type="submission" date="2021-03" db="EMBL/GenBank/DDBJ databases">
        <authorList>
            <person name="Peeters C."/>
        </authorList>
    </citation>
    <scope>NUCLEOTIDE SEQUENCE</scope>
    <source>
        <strain evidence="2">LMG 31506</strain>
    </source>
</reference>
<evidence type="ECO:0000313" key="2">
    <source>
        <dbReference type="EMBL" id="CAG2155517.1"/>
    </source>
</evidence>
<dbReference type="RefSeq" id="WP_230427046.1">
    <property type="nucleotide sequence ID" value="NZ_CAJPUY010000025.1"/>
</dbReference>
<name>A0A916IZ46_9BURK</name>
<protein>
    <recommendedName>
        <fullName evidence="1">DUF4145 domain-containing protein</fullName>
    </recommendedName>
</protein>
<accession>A0A916IZ46</accession>
<feature type="domain" description="DUF4145" evidence="1">
    <location>
        <begin position="107"/>
        <end position="193"/>
    </location>
</feature>
<dbReference type="Pfam" id="PF13643">
    <property type="entry name" value="DUF4145"/>
    <property type="match status" value="1"/>
</dbReference>